<proteinExistence type="predicted"/>
<evidence type="ECO:0000313" key="8">
    <source>
        <dbReference type="EMBL" id="QEL13572.1"/>
    </source>
</evidence>
<dbReference type="GO" id="GO:0016758">
    <property type="term" value="F:hexosyltransferase activity"/>
    <property type="evidence" value="ECO:0007669"/>
    <property type="project" value="TreeGrafter"/>
</dbReference>
<dbReference type="OrthoDB" id="9766299at2"/>
<keyword evidence="2" id="KW-0328">Glycosyltransferase</keyword>
<evidence type="ECO:0000256" key="4">
    <source>
        <dbReference type="ARBA" id="ARBA00022692"/>
    </source>
</evidence>
<dbReference type="InterPro" id="IPR029044">
    <property type="entry name" value="Nucleotide-diphossugar_trans"/>
</dbReference>
<dbReference type="Proteomes" id="UP000324974">
    <property type="component" value="Chromosome"/>
</dbReference>
<evidence type="ECO:0000256" key="2">
    <source>
        <dbReference type="ARBA" id="ARBA00022676"/>
    </source>
</evidence>
<evidence type="ECO:0000256" key="5">
    <source>
        <dbReference type="ARBA" id="ARBA00022989"/>
    </source>
</evidence>
<accession>A0A5C1A6W2</accession>
<sequence>MPGDSLVLALALAAGLVLLATDTPTRNPWFRLAAVLFLHALTIAYVGWRWSDTLPAFAGTPTALWVWAFFAAEAVAIVYEVWSVSVLIRVTNHTPEANRYEAALRATPDLPMVDVFVPTYSENAEILERTIRAALALDYPRDRLKIWLLDDGKRPWLKELCDKYGVGCVVRPTNEHGKAGNLNYALPRTAGEYLLVIDADFELDPRFLLRALGFLLFRIGIGLVQTPQHFRNPDPVQYNLFGGRAWTEEQFFFMTMAQSARDSYGNAFCVGSGWVVPRARLTELGGFPQSSICEDLEITYALKARGWRTLFLNEPLAIGLAPESVPEYIKQRARWCSGTIQHAYIKTGPFRGRGLSWLDRLFYLEPILYWFTFPFTVLMLFAPAVFWLTGVSAIPGAGDGLYAILLPRFVAAWVVMYWLSEGRVIPPISAVQRSLGAFHFTAALAKAVVQPFGRPFQVTAKGQARDRVVIQWAILRPFAVLAGLTLFGMALNLTGWYEVVTINSLTAVDVAWSVYALTLLALCVFVCVERPKAGSADAPEVRKGSVVGTATALARRVFG</sequence>
<feature type="transmembrane region" description="Helical" evidence="7">
    <location>
        <begin position="510"/>
        <end position="528"/>
    </location>
</feature>
<protein>
    <submittedName>
        <fullName evidence="8">GT2 family glycosyltransferase</fullName>
    </submittedName>
</protein>
<gene>
    <name evidence="8" type="ORF">PX52LOC_00430</name>
</gene>
<dbReference type="RefSeq" id="WP_149108533.1">
    <property type="nucleotide sequence ID" value="NZ_CP042425.1"/>
</dbReference>
<dbReference type="KEGG" id="lrs:PX52LOC_00430"/>
<dbReference type="InterPro" id="IPR050321">
    <property type="entry name" value="Glycosyltr_2/OpgH_subfam"/>
</dbReference>
<keyword evidence="5 7" id="KW-1133">Transmembrane helix</keyword>
<evidence type="ECO:0000256" key="3">
    <source>
        <dbReference type="ARBA" id="ARBA00022679"/>
    </source>
</evidence>
<organism evidence="8 9">
    <name type="scientific">Limnoglobus roseus</name>
    <dbReference type="NCBI Taxonomy" id="2598579"/>
    <lineage>
        <taxon>Bacteria</taxon>
        <taxon>Pseudomonadati</taxon>
        <taxon>Planctomycetota</taxon>
        <taxon>Planctomycetia</taxon>
        <taxon>Gemmatales</taxon>
        <taxon>Gemmataceae</taxon>
        <taxon>Limnoglobus</taxon>
    </lineage>
</organism>
<dbReference type="AlphaFoldDB" id="A0A5C1A6W2"/>
<feature type="transmembrane region" description="Helical" evidence="7">
    <location>
        <begin position="30"/>
        <end position="50"/>
    </location>
</feature>
<dbReference type="CDD" id="cd06421">
    <property type="entry name" value="CESA_CelA_like"/>
    <property type="match status" value="1"/>
</dbReference>
<evidence type="ECO:0000313" key="9">
    <source>
        <dbReference type="Proteomes" id="UP000324974"/>
    </source>
</evidence>
<dbReference type="GO" id="GO:0005886">
    <property type="term" value="C:plasma membrane"/>
    <property type="evidence" value="ECO:0007669"/>
    <property type="project" value="TreeGrafter"/>
</dbReference>
<dbReference type="Gene3D" id="3.90.550.10">
    <property type="entry name" value="Spore Coat Polysaccharide Biosynthesis Protein SpsA, Chain A"/>
    <property type="match status" value="1"/>
</dbReference>
<keyword evidence="4 7" id="KW-0812">Transmembrane</keyword>
<dbReference type="Pfam" id="PF13641">
    <property type="entry name" value="Glyco_tranf_2_3"/>
    <property type="match status" value="1"/>
</dbReference>
<keyword evidence="3 8" id="KW-0808">Transferase</keyword>
<evidence type="ECO:0000256" key="6">
    <source>
        <dbReference type="ARBA" id="ARBA00023136"/>
    </source>
</evidence>
<dbReference type="EMBL" id="CP042425">
    <property type="protein sequence ID" value="QEL13572.1"/>
    <property type="molecule type" value="Genomic_DNA"/>
</dbReference>
<keyword evidence="6 7" id="KW-0472">Membrane</keyword>
<dbReference type="PANTHER" id="PTHR43867:SF2">
    <property type="entry name" value="CELLULOSE SYNTHASE CATALYTIC SUBUNIT A [UDP-FORMING]"/>
    <property type="match status" value="1"/>
</dbReference>
<reference evidence="9" key="1">
    <citation type="submission" date="2019-08" db="EMBL/GenBank/DDBJ databases">
        <title>Limnoglobus roseus gen. nov., sp. nov., a novel freshwater planctomycete with a giant genome from the family Gemmataceae.</title>
        <authorList>
            <person name="Kulichevskaya I.S."/>
            <person name="Naumoff D.G."/>
            <person name="Miroshnikov K."/>
            <person name="Ivanova A."/>
            <person name="Philippov D.A."/>
            <person name="Hakobyan A."/>
            <person name="Rijpstra I.C."/>
            <person name="Sinninghe Damste J.S."/>
            <person name="Liesack W."/>
            <person name="Dedysh S.N."/>
        </authorList>
    </citation>
    <scope>NUCLEOTIDE SEQUENCE [LARGE SCALE GENOMIC DNA]</scope>
    <source>
        <strain evidence="9">PX52</strain>
    </source>
</reference>
<comment type="subcellular location">
    <subcellularLocation>
        <location evidence="1">Membrane</location>
        <topology evidence="1">Multi-pass membrane protein</topology>
    </subcellularLocation>
</comment>
<feature type="transmembrane region" description="Helical" evidence="7">
    <location>
        <begin position="367"/>
        <end position="388"/>
    </location>
</feature>
<feature type="transmembrane region" description="Helical" evidence="7">
    <location>
        <begin position="400"/>
        <end position="419"/>
    </location>
</feature>
<evidence type="ECO:0000256" key="1">
    <source>
        <dbReference type="ARBA" id="ARBA00004141"/>
    </source>
</evidence>
<dbReference type="PANTHER" id="PTHR43867">
    <property type="entry name" value="CELLULOSE SYNTHASE CATALYTIC SUBUNIT A [UDP-FORMING]"/>
    <property type="match status" value="1"/>
</dbReference>
<dbReference type="SUPFAM" id="SSF53448">
    <property type="entry name" value="Nucleotide-diphospho-sugar transferases"/>
    <property type="match status" value="1"/>
</dbReference>
<name>A0A5C1A6W2_9BACT</name>
<keyword evidence="9" id="KW-1185">Reference proteome</keyword>
<evidence type="ECO:0000256" key="7">
    <source>
        <dbReference type="SAM" id="Phobius"/>
    </source>
</evidence>
<feature type="transmembrane region" description="Helical" evidence="7">
    <location>
        <begin position="62"/>
        <end position="82"/>
    </location>
</feature>
<feature type="transmembrane region" description="Helical" evidence="7">
    <location>
        <begin position="469"/>
        <end position="490"/>
    </location>
</feature>